<feature type="region of interest" description="Disordered" evidence="1">
    <location>
        <begin position="22"/>
        <end position="41"/>
    </location>
</feature>
<feature type="region of interest" description="Disordered" evidence="1">
    <location>
        <begin position="169"/>
        <end position="197"/>
    </location>
</feature>
<dbReference type="InParanoid" id="A0A1D3CVE0"/>
<dbReference type="Proteomes" id="UP000095192">
    <property type="component" value="Unassembled WGS sequence"/>
</dbReference>
<evidence type="ECO:0000313" key="2">
    <source>
        <dbReference type="EMBL" id="OEH75154.1"/>
    </source>
</evidence>
<dbReference type="VEuPathDB" id="ToxoDB:LOC34624406"/>
<accession>A0A1D3CVE0</accession>
<organism evidence="2 3">
    <name type="scientific">Cyclospora cayetanensis</name>
    <dbReference type="NCBI Taxonomy" id="88456"/>
    <lineage>
        <taxon>Eukaryota</taxon>
        <taxon>Sar</taxon>
        <taxon>Alveolata</taxon>
        <taxon>Apicomplexa</taxon>
        <taxon>Conoidasida</taxon>
        <taxon>Coccidia</taxon>
        <taxon>Eucoccidiorida</taxon>
        <taxon>Eimeriorina</taxon>
        <taxon>Eimeriidae</taxon>
        <taxon>Cyclospora</taxon>
    </lineage>
</organism>
<evidence type="ECO:0000256" key="1">
    <source>
        <dbReference type="SAM" id="MobiDB-lite"/>
    </source>
</evidence>
<keyword evidence="3" id="KW-1185">Reference proteome</keyword>
<gene>
    <name evidence="2" type="ORF">cyc_08910</name>
</gene>
<evidence type="ECO:0000313" key="3">
    <source>
        <dbReference type="Proteomes" id="UP000095192"/>
    </source>
</evidence>
<name>A0A1D3CVE0_9EIME</name>
<dbReference type="VEuPathDB" id="ToxoDB:cyc_08910"/>
<sequence length="389" mass="41339">MLGGGTCSTECLYSAQGAPRLLGAPSLPPSPSRSPENGRNKGTAGGILETFFCIPADSNGACAISTLYALRHAPLCNCALRFSPGKRRSLHPLTPASCTQHIQGAAVFTAAGEEPASGPFATARRLPAEFATAAGVLGGKLQPVLSLGCDEGVLEDEIVDVLHESRASPAAAGEGVASDKSAGLRSEEEGSGDGVLQDKSLNSRKLIYSMQDDDDQPQQHQSPLCQHRRRERAVRVTQQVLLGQKLIYRPRALRHLQVSVFSETAHLLTPLRDSNAGGLALFSALVSLFLHNLRAAIAAPLEAAAAAAGTGASGTRSLPLYYPGALGDNQQAIQSFYENRKITVAAESPITALRLHNNQVRQIRCSRAKGGRAREEEWETRLDPRLRNA</sequence>
<protein>
    <submittedName>
        <fullName evidence="2">mRNA capping large subunit</fullName>
    </submittedName>
</protein>
<dbReference type="AlphaFoldDB" id="A0A1D3CVE0"/>
<dbReference type="EMBL" id="JROU02001810">
    <property type="protein sequence ID" value="OEH75154.1"/>
    <property type="molecule type" value="Genomic_DNA"/>
</dbReference>
<comment type="caution">
    <text evidence="2">The sequence shown here is derived from an EMBL/GenBank/DDBJ whole genome shotgun (WGS) entry which is preliminary data.</text>
</comment>
<proteinExistence type="predicted"/>
<reference evidence="2 3" key="1">
    <citation type="journal article" date="2016" name="BMC Genomics">
        <title>Comparative genomics reveals Cyclospora cayetanensis possesses coccidia-like metabolism and invasion components but unique surface antigens.</title>
        <authorList>
            <person name="Liu S."/>
            <person name="Wang L."/>
            <person name="Zheng H."/>
            <person name="Xu Z."/>
            <person name="Roellig D.M."/>
            <person name="Li N."/>
            <person name="Frace M.A."/>
            <person name="Tang K."/>
            <person name="Arrowood M.J."/>
            <person name="Moss D.M."/>
            <person name="Zhang L."/>
            <person name="Feng Y."/>
            <person name="Xiao L."/>
        </authorList>
    </citation>
    <scope>NUCLEOTIDE SEQUENCE [LARGE SCALE GENOMIC DNA]</scope>
    <source>
        <strain evidence="2 3">CHN_HEN01</strain>
    </source>
</reference>